<comment type="function">
    <text evidence="1 6">Removes the N-terminal methionine from nascent proteins. The N-terminal methionine is often cleaved when the second residue in the primary sequence is small and uncharged (Met-Ala-, Cys, Gly, Pro, Ser, Thr, or Val). Requires deformylation of the N(alpha)-formylated initiator methionine before it can be hydrolyzed.</text>
</comment>
<dbReference type="GO" id="GO:0006508">
    <property type="term" value="P:proteolysis"/>
    <property type="evidence" value="ECO:0007669"/>
    <property type="project" value="UniProtKB-KW"/>
</dbReference>
<accession>A0A4R1RJY3</accession>
<feature type="binding site" evidence="6">
    <location>
        <position position="105"/>
    </location>
    <ligand>
        <name>a divalent metal cation</name>
        <dbReference type="ChEBI" id="CHEBI:60240"/>
        <label>1</label>
    </ligand>
</feature>
<dbReference type="PANTHER" id="PTHR43330">
    <property type="entry name" value="METHIONINE AMINOPEPTIDASE"/>
    <property type="match status" value="1"/>
</dbReference>
<feature type="binding site" evidence="6">
    <location>
        <position position="201"/>
    </location>
    <ligand>
        <name>a divalent metal cation</name>
        <dbReference type="ChEBI" id="CHEBI:60240"/>
        <label>2</label>
        <note>catalytic</note>
    </ligand>
</feature>
<comment type="caution">
    <text evidence="9">The sequence shown here is derived from an EMBL/GenBank/DDBJ whole genome shotgun (WGS) entry which is preliminary data.</text>
</comment>
<dbReference type="Gene3D" id="3.90.230.10">
    <property type="entry name" value="Creatinase/methionine aminopeptidase superfamily"/>
    <property type="match status" value="1"/>
</dbReference>
<name>A0A4R1RJY3_HYDET</name>
<keyword evidence="3 6" id="KW-0645">Protease</keyword>
<dbReference type="InterPro" id="IPR001714">
    <property type="entry name" value="Pept_M24_MAP"/>
</dbReference>
<dbReference type="GO" id="GO:0070006">
    <property type="term" value="F:metalloaminopeptidase activity"/>
    <property type="evidence" value="ECO:0007669"/>
    <property type="project" value="UniProtKB-UniRule"/>
</dbReference>
<sequence length="258" mass="28507">MIILKSPREIAVMRTAGSIVAAVLTELRNMAAPGVRLIELDRKAESLTRAYHAKPAFKGYNGFPASICASVNEEVVHGIPGNRALKEGDIIGIDFGVIYQDFCADSAITVPIGSISQEHEKLLRVTQEALFLGIQQAKAGNRLFDISRAIQNHVEANDFSVVRDFVGHGIGRKMHEEPQIPNFVGNDYNPKLKAGMTLAIEPMVNVGTYEVDVDTFNNWTVRTQDGKYSAHFEHTVAVTEEEPEILTILRPELLPEVR</sequence>
<comment type="cofactor">
    <cofactor evidence="6">
        <name>Co(2+)</name>
        <dbReference type="ChEBI" id="CHEBI:48828"/>
    </cofactor>
    <cofactor evidence="6">
        <name>Zn(2+)</name>
        <dbReference type="ChEBI" id="CHEBI:29105"/>
    </cofactor>
    <cofactor evidence="6">
        <name>Mn(2+)</name>
        <dbReference type="ChEBI" id="CHEBI:29035"/>
    </cofactor>
    <cofactor evidence="6">
        <name>Fe(2+)</name>
        <dbReference type="ChEBI" id="CHEBI:29033"/>
    </cofactor>
    <text evidence="6">Binds 2 divalent metal cations per subunit. Has a high-affinity and a low affinity metal-binding site. The true nature of the physiological cofactor is under debate. The enzyme is active with cobalt, zinc, manganese or divalent iron ions. Most likely, methionine aminopeptidases function as mononuclear Fe(2+)-metalloproteases under physiological conditions, and the catalytically relevant metal-binding site has been assigned to the histidine-containing high-affinity site.</text>
</comment>
<feature type="binding site" evidence="6">
    <location>
        <position position="233"/>
    </location>
    <ligand>
        <name>a divalent metal cation</name>
        <dbReference type="ChEBI" id="CHEBI:60240"/>
        <label>2</label>
        <note>catalytic</note>
    </ligand>
</feature>
<dbReference type="GO" id="GO:0004239">
    <property type="term" value="F:initiator methionyl aminopeptidase activity"/>
    <property type="evidence" value="ECO:0007669"/>
    <property type="project" value="UniProtKB-UniRule"/>
</dbReference>
<protein>
    <recommendedName>
        <fullName evidence="6 7">Methionine aminopeptidase</fullName>
        <shortName evidence="6">MAP</shortName>
        <shortName evidence="6">MetAP</shortName>
        <ecNumber evidence="6 7">3.4.11.18</ecNumber>
    </recommendedName>
    <alternativeName>
        <fullName evidence="6">Peptidase M</fullName>
    </alternativeName>
</protein>
<dbReference type="RefSeq" id="WP_132014723.1">
    <property type="nucleotide sequence ID" value="NZ_SLUN01000015.1"/>
</dbReference>
<dbReference type="InterPro" id="IPR000994">
    <property type="entry name" value="Pept_M24"/>
</dbReference>
<feature type="binding site" evidence="6">
    <location>
        <position position="168"/>
    </location>
    <ligand>
        <name>a divalent metal cation</name>
        <dbReference type="ChEBI" id="CHEBI:60240"/>
        <label>2</label>
        <note>catalytic</note>
    </ligand>
</feature>
<feature type="binding site" evidence="6">
    <location>
        <position position="105"/>
    </location>
    <ligand>
        <name>a divalent metal cation</name>
        <dbReference type="ChEBI" id="CHEBI:60240"/>
        <label>2</label>
        <note>catalytic</note>
    </ligand>
</feature>
<feature type="binding site" evidence="6">
    <location>
        <position position="94"/>
    </location>
    <ligand>
        <name>a divalent metal cation</name>
        <dbReference type="ChEBI" id="CHEBI:60240"/>
        <label>1</label>
    </ligand>
</feature>
<comment type="catalytic activity">
    <reaction evidence="6 7">
        <text>Release of N-terminal amino acids, preferentially methionine, from peptides and arylamides.</text>
        <dbReference type="EC" id="3.4.11.18"/>
    </reaction>
</comment>
<keyword evidence="2 6" id="KW-0031">Aminopeptidase</keyword>
<dbReference type="AlphaFoldDB" id="A0A4R1RJY3"/>
<dbReference type="SUPFAM" id="SSF55920">
    <property type="entry name" value="Creatinase/aminopeptidase"/>
    <property type="match status" value="1"/>
</dbReference>
<evidence type="ECO:0000256" key="1">
    <source>
        <dbReference type="ARBA" id="ARBA00002521"/>
    </source>
</evidence>
<dbReference type="NCBIfam" id="TIGR00500">
    <property type="entry name" value="met_pdase_I"/>
    <property type="match status" value="1"/>
</dbReference>
<evidence type="ECO:0000256" key="4">
    <source>
        <dbReference type="ARBA" id="ARBA00022723"/>
    </source>
</evidence>
<dbReference type="PANTHER" id="PTHR43330:SF27">
    <property type="entry name" value="METHIONINE AMINOPEPTIDASE"/>
    <property type="match status" value="1"/>
</dbReference>
<dbReference type="OrthoDB" id="9802055at2"/>
<proteinExistence type="inferred from homology"/>
<evidence type="ECO:0000256" key="5">
    <source>
        <dbReference type="ARBA" id="ARBA00022801"/>
    </source>
</evidence>
<dbReference type="EMBL" id="SLUN01000015">
    <property type="protein sequence ID" value="TCL66481.1"/>
    <property type="molecule type" value="Genomic_DNA"/>
</dbReference>
<feature type="domain" description="Peptidase M24" evidence="8">
    <location>
        <begin position="12"/>
        <end position="240"/>
    </location>
</feature>
<comment type="similarity">
    <text evidence="6">Belongs to the peptidase M24A family. Methionine aminopeptidase type 1 subfamily.</text>
</comment>
<evidence type="ECO:0000313" key="10">
    <source>
        <dbReference type="Proteomes" id="UP000295008"/>
    </source>
</evidence>
<keyword evidence="10" id="KW-1185">Reference proteome</keyword>
<evidence type="ECO:0000256" key="3">
    <source>
        <dbReference type="ARBA" id="ARBA00022670"/>
    </source>
</evidence>
<dbReference type="PROSITE" id="PS00680">
    <property type="entry name" value="MAP_1"/>
    <property type="match status" value="1"/>
</dbReference>
<comment type="subunit">
    <text evidence="6">Monomer.</text>
</comment>
<evidence type="ECO:0000256" key="2">
    <source>
        <dbReference type="ARBA" id="ARBA00022438"/>
    </source>
</evidence>
<feature type="binding site" evidence="6">
    <location>
        <position position="233"/>
    </location>
    <ligand>
        <name>a divalent metal cation</name>
        <dbReference type="ChEBI" id="CHEBI:60240"/>
        <label>1</label>
    </ligand>
</feature>
<gene>
    <name evidence="6" type="primary">map</name>
    <name evidence="9" type="ORF">EDC14_101524</name>
</gene>
<dbReference type="PRINTS" id="PR00599">
    <property type="entry name" value="MAPEPTIDASE"/>
</dbReference>
<dbReference type="Proteomes" id="UP000295008">
    <property type="component" value="Unassembled WGS sequence"/>
</dbReference>
<organism evidence="9 10">
    <name type="scientific">Hydrogenispora ethanolica</name>
    <dbReference type="NCBI Taxonomy" id="1082276"/>
    <lineage>
        <taxon>Bacteria</taxon>
        <taxon>Bacillati</taxon>
        <taxon>Bacillota</taxon>
        <taxon>Hydrogenispora</taxon>
    </lineage>
</organism>
<keyword evidence="4 6" id="KW-0479">Metal-binding</keyword>
<evidence type="ECO:0000259" key="8">
    <source>
        <dbReference type="Pfam" id="PF00557"/>
    </source>
</evidence>
<evidence type="ECO:0000256" key="6">
    <source>
        <dbReference type="HAMAP-Rule" id="MF_01974"/>
    </source>
</evidence>
<dbReference type="CDD" id="cd01086">
    <property type="entry name" value="MetAP1"/>
    <property type="match status" value="1"/>
</dbReference>
<dbReference type="GO" id="GO:0005829">
    <property type="term" value="C:cytosol"/>
    <property type="evidence" value="ECO:0007669"/>
    <property type="project" value="TreeGrafter"/>
</dbReference>
<dbReference type="HAMAP" id="MF_01974">
    <property type="entry name" value="MetAP_1"/>
    <property type="match status" value="1"/>
</dbReference>
<keyword evidence="5 6" id="KW-0378">Hydrolase</keyword>
<reference evidence="9 10" key="1">
    <citation type="submission" date="2019-03" db="EMBL/GenBank/DDBJ databases">
        <title>Genomic Encyclopedia of Type Strains, Phase IV (KMG-IV): sequencing the most valuable type-strain genomes for metagenomic binning, comparative biology and taxonomic classification.</title>
        <authorList>
            <person name="Goeker M."/>
        </authorList>
    </citation>
    <scope>NUCLEOTIDE SEQUENCE [LARGE SCALE GENOMIC DNA]</scope>
    <source>
        <strain evidence="9 10">LX-B</strain>
    </source>
</reference>
<evidence type="ECO:0000256" key="7">
    <source>
        <dbReference type="RuleBase" id="RU003653"/>
    </source>
</evidence>
<dbReference type="GO" id="GO:0046872">
    <property type="term" value="F:metal ion binding"/>
    <property type="evidence" value="ECO:0007669"/>
    <property type="project" value="UniProtKB-UniRule"/>
</dbReference>
<dbReference type="InterPro" id="IPR002467">
    <property type="entry name" value="Pept_M24A_MAP1"/>
</dbReference>
<dbReference type="Pfam" id="PF00557">
    <property type="entry name" value="Peptidase_M24"/>
    <property type="match status" value="1"/>
</dbReference>
<feature type="binding site" evidence="6">
    <location>
        <position position="175"/>
    </location>
    <ligand>
        <name>substrate</name>
    </ligand>
</feature>
<feature type="binding site" evidence="6">
    <location>
        <position position="77"/>
    </location>
    <ligand>
        <name>substrate</name>
    </ligand>
</feature>
<dbReference type="EC" id="3.4.11.18" evidence="6 7"/>
<dbReference type="InterPro" id="IPR036005">
    <property type="entry name" value="Creatinase/aminopeptidase-like"/>
</dbReference>
<evidence type="ECO:0000313" key="9">
    <source>
        <dbReference type="EMBL" id="TCL66481.1"/>
    </source>
</evidence>